<sequence>MALFDWLFGKSKARKDKALTARAGWAVSENGNPMLIEGSTRITVFQQDRGWKYCISDIEDREEPYFSEAYSDKREAQEEALARLRGEPARHPPHSASYVENRRERWEAQIRDRAQLIEEIQRYLSENSDLSITALRKPEAKVTSHLNQLEWQIAEYRRAGVSVDLITIAEKQKPALTRLAKEISSRIDAKLAQRPPRKALVSDSQLSSDLARKVDELIRLFADKPVMDENERELLYRQTTRATTAKMLDEGITYGQASGAPEFLNQDEESFRIFMKQADQDLGWQCDTVTDSFNRYLETGEIPAPHYPMRIAILLRKAKDFDREKRFLEVWCKHFPSGNGATYTRLVERAKKSGAIPLKTHV</sequence>
<name>A0ABT5YN50_9PROT</name>
<evidence type="ECO:0000313" key="2">
    <source>
        <dbReference type="Proteomes" id="UP001215503"/>
    </source>
</evidence>
<dbReference type="EMBL" id="JARHUD010000006">
    <property type="protein sequence ID" value="MDF2096396.1"/>
    <property type="molecule type" value="Genomic_DNA"/>
</dbReference>
<gene>
    <name evidence="1" type="ORF">P2G67_10445</name>
</gene>
<dbReference type="Proteomes" id="UP001215503">
    <property type="component" value="Unassembled WGS sequence"/>
</dbReference>
<dbReference type="RefSeq" id="WP_275822794.1">
    <property type="nucleotide sequence ID" value="NZ_JARHUD010000006.1"/>
</dbReference>
<comment type="caution">
    <text evidence="1">The sequence shown here is derived from an EMBL/GenBank/DDBJ whole genome shotgun (WGS) entry which is preliminary data.</text>
</comment>
<reference evidence="1 2" key="1">
    <citation type="submission" date="2023-03" db="EMBL/GenBank/DDBJ databases">
        <title>Fodinicurvata sp. CAU 1616 isolated from sea sendiment.</title>
        <authorList>
            <person name="Kim W."/>
        </authorList>
    </citation>
    <scope>NUCLEOTIDE SEQUENCE [LARGE SCALE GENOMIC DNA]</scope>
    <source>
        <strain evidence="1 2">CAU 1616</strain>
    </source>
</reference>
<organism evidence="1 2">
    <name type="scientific">Aquibaculum arenosum</name>
    <dbReference type="NCBI Taxonomy" id="3032591"/>
    <lineage>
        <taxon>Bacteria</taxon>
        <taxon>Pseudomonadati</taxon>
        <taxon>Pseudomonadota</taxon>
        <taxon>Alphaproteobacteria</taxon>
        <taxon>Rhodospirillales</taxon>
        <taxon>Rhodovibrionaceae</taxon>
        <taxon>Aquibaculum</taxon>
    </lineage>
</organism>
<accession>A0ABT5YN50</accession>
<protein>
    <submittedName>
        <fullName evidence="1">Uncharacterized protein</fullName>
    </submittedName>
</protein>
<keyword evidence="2" id="KW-1185">Reference proteome</keyword>
<evidence type="ECO:0000313" key="1">
    <source>
        <dbReference type="EMBL" id="MDF2096396.1"/>
    </source>
</evidence>
<proteinExistence type="predicted"/>